<keyword evidence="3" id="KW-1185">Reference proteome</keyword>
<reference evidence="2" key="1">
    <citation type="submission" date="2023-06" db="EMBL/GenBank/DDBJ databases">
        <title>Black Yeasts Isolated from many extreme environments.</title>
        <authorList>
            <person name="Coleine C."/>
            <person name="Stajich J.E."/>
            <person name="Selbmann L."/>
        </authorList>
    </citation>
    <scope>NUCLEOTIDE SEQUENCE</scope>
    <source>
        <strain evidence="2">CCFEE 5200</strain>
    </source>
</reference>
<name>A0AAN6H4C3_9PEZI</name>
<feature type="region of interest" description="Disordered" evidence="1">
    <location>
        <begin position="1"/>
        <end position="113"/>
    </location>
</feature>
<proteinExistence type="predicted"/>
<gene>
    <name evidence="2" type="ORF">LTR91_023129</name>
</gene>
<comment type="caution">
    <text evidence="2">The sequence shown here is derived from an EMBL/GenBank/DDBJ whole genome shotgun (WGS) entry which is preliminary data.</text>
</comment>
<dbReference type="AlphaFoldDB" id="A0AAN6H4C3"/>
<organism evidence="2 3">
    <name type="scientific">Friedmanniomyces endolithicus</name>
    <dbReference type="NCBI Taxonomy" id="329885"/>
    <lineage>
        <taxon>Eukaryota</taxon>
        <taxon>Fungi</taxon>
        <taxon>Dikarya</taxon>
        <taxon>Ascomycota</taxon>
        <taxon>Pezizomycotina</taxon>
        <taxon>Dothideomycetes</taxon>
        <taxon>Dothideomycetidae</taxon>
        <taxon>Mycosphaerellales</taxon>
        <taxon>Teratosphaeriaceae</taxon>
        <taxon>Friedmanniomyces</taxon>
    </lineage>
</organism>
<feature type="compositionally biased region" description="Basic and acidic residues" evidence="1">
    <location>
        <begin position="15"/>
        <end position="24"/>
    </location>
</feature>
<dbReference type="EMBL" id="JAUJLE010000490">
    <property type="protein sequence ID" value="KAK0954813.1"/>
    <property type="molecule type" value="Genomic_DNA"/>
</dbReference>
<feature type="compositionally biased region" description="Basic and acidic residues" evidence="1">
    <location>
        <begin position="51"/>
        <end position="60"/>
    </location>
</feature>
<accession>A0AAN6H4C3</accession>
<protein>
    <submittedName>
        <fullName evidence="2">Uncharacterized protein</fullName>
    </submittedName>
</protein>
<feature type="compositionally biased region" description="Acidic residues" evidence="1">
    <location>
        <begin position="90"/>
        <end position="100"/>
    </location>
</feature>
<dbReference type="Proteomes" id="UP001175353">
    <property type="component" value="Unassembled WGS sequence"/>
</dbReference>
<feature type="compositionally biased region" description="Acidic residues" evidence="1">
    <location>
        <begin position="61"/>
        <end position="75"/>
    </location>
</feature>
<sequence length="129" mass="14227">MLVDTDNGSAPPNARNREPPRGERVNPPAKCRATQPARRTLNKRQVAKGPEYAREERCSELEPESGSDSNEDDVSEYGLELREEASAVEAETEAVEDDESEHGLGSEVVEEADGMVDVVVERELKQGFE</sequence>
<evidence type="ECO:0000313" key="3">
    <source>
        <dbReference type="Proteomes" id="UP001175353"/>
    </source>
</evidence>
<evidence type="ECO:0000313" key="2">
    <source>
        <dbReference type="EMBL" id="KAK0954813.1"/>
    </source>
</evidence>
<evidence type="ECO:0000256" key="1">
    <source>
        <dbReference type="SAM" id="MobiDB-lite"/>
    </source>
</evidence>